<gene>
    <name evidence="1" type="ORF">GBZ86_10630</name>
</gene>
<sequence>MPMLKIKGIKESEILKESKDLIDELEVIIGCPRDYFTIELIKSNFIMDGKKVLAPCMVEVAWFDRGQDIQDKVAKVITKYLKKDNKCLDVIFYKLSENDYYENGEHF</sequence>
<dbReference type="Pfam" id="PF08921">
    <property type="entry name" value="DUF1904"/>
    <property type="match status" value="1"/>
</dbReference>
<dbReference type="SUPFAM" id="SSF55331">
    <property type="entry name" value="Tautomerase/MIF"/>
    <property type="match status" value="1"/>
</dbReference>
<dbReference type="InterPro" id="IPR015017">
    <property type="entry name" value="DUF1904"/>
</dbReference>
<evidence type="ECO:0000313" key="1">
    <source>
        <dbReference type="EMBL" id="MPQ44218.1"/>
    </source>
</evidence>
<dbReference type="RefSeq" id="WP_152890500.1">
    <property type="nucleotide sequence ID" value="NZ_WHJC01000170.1"/>
</dbReference>
<dbReference type="InterPro" id="IPR014347">
    <property type="entry name" value="Tautomerase/MIF_sf"/>
</dbReference>
<dbReference type="OrthoDB" id="5587545at2"/>
<dbReference type="Gene3D" id="3.30.429.10">
    <property type="entry name" value="Macrophage Migration Inhibitory Factor"/>
    <property type="match status" value="1"/>
</dbReference>
<dbReference type="AlphaFoldDB" id="A0A6I1MP16"/>
<dbReference type="Proteomes" id="UP000430345">
    <property type="component" value="Unassembled WGS sequence"/>
</dbReference>
<comment type="caution">
    <text evidence="1">The sequence shown here is derived from an EMBL/GenBank/DDBJ whole genome shotgun (WGS) entry which is preliminary data.</text>
</comment>
<accession>A0A6I1MP16</accession>
<protein>
    <submittedName>
        <fullName evidence="1">DUF1904 family protein</fullName>
    </submittedName>
</protein>
<proteinExistence type="predicted"/>
<organism evidence="1 2">
    <name type="scientific">Clostridium tarantellae</name>
    <dbReference type="NCBI Taxonomy" id="39493"/>
    <lineage>
        <taxon>Bacteria</taxon>
        <taxon>Bacillati</taxon>
        <taxon>Bacillota</taxon>
        <taxon>Clostridia</taxon>
        <taxon>Eubacteriales</taxon>
        <taxon>Clostridiaceae</taxon>
        <taxon>Clostridium</taxon>
    </lineage>
</organism>
<dbReference type="EMBL" id="WHJC01000170">
    <property type="protein sequence ID" value="MPQ44218.1"/>
    <property type="molecule type" value="Genomic_DNA"/>
</dbReference>
<reference evidence="1 2" key="1">
    <citation type="submission" date="2019-10" db="EMBL/GenBank/DDBJ databases">
        <title>The Genome Sequence of Clostridium tarantellae Isolated from Fish Brain.</title>
        <authorList>
            <person name="Bano L."/>
            <person name="Kiel M."/>
            <person name="Sales G."/>
            <person name="Doxey A.C."/>
            <person name="Mansfield M.J."/>
            <person name="Schiavone M."/>
            <person name="Rossetto O."/>
            <person name="Pirazzini M."/>
            <person name="Dobrindt U."/>
            <person name="Montecucco C."/>
        </authorList>
    </citation>
    <scope>NUCLEOTIDE SEQUENCE [LARGE SCALE GENOMIC DNA]</scope>
    <source>
        <strain evidence="1 2">DSM 3997</strain>
    </source>
</reference>
<name>A0A6I1MP16_9CLOT</name>
<keyword evidence="2" id="KW-1185">Reference proteome</keyword>
<evidence type="ECO:0000313" key="2">
    <source>
        <dbReference type="Proteomes" id="UP000430345"/>
    </source>
</evidence>